<feature type="non-terminal residue" evidence="2">
    <location>
        <position position="57"/>
    </location>
</feature>
<dbReference type="EMBL" id="HAEB01012941">
    <property type="protein sequence ID" value="SBQ59468.1"/>
    <property type="molecule type" value="Transcribed_RNA"/>
</dbReference>
<feature type="compositionally biased region" description="Polar residues" evidence="1">
    <location>
        <begin position="8"/>
        <end position="22"/>
    </location>
</feature>
<sequence length="57" mass="6244">SEGPPSVGSVQRVSPLSVHTSPHQSVNVCKNWVNVSLCCEAPWESCRTQRRCFTNTG</sequence>
<accession>A0A1A8FKW4</accession>
<organism evidence="2">
    <name type="scientific">Nothobranchius korthausae</name>
    <dbReference type="NCBI Taxonomy" id="1143690"/>
    <lineage>
        <taxon>Eukaryota</taxon>
        <taxon>Metazoa</taxon>
        <taxon>Chordata</taxon>
        <taxon>Craniata</taxon>
        <taxon>Vertebrata</taxon>
        <taxon>Euteleostomi</taxon>
        <taxon>Actinopterygii</taxon>
        <taxon>Neopterygii</taxon>
        <taxon>Teleostei</taxon>
        <taxon>Neoteleostei</taxon>
        <taxon>Acanthomorphata</taxon>
        <taxon>Ovalentaria</taxon>
        <taxon>Atherinomorphae</taxon>
        <taxon>Cyprinodontiformes</taxon>
        <taxon>Nothobranchiidae</taxon>
        <taxon>Nothobranchius</taxon>
    </lineage>
</organism>
<feature type="region of interest" description="Disordered" evidence="1">
    <location>
        <begin position="1"/>
        <end position="22"/>
    </location>
</feature>
<gene>
    <name evidence="2" type="primary">Nfu_g_1_024555</name>
</gene>
<protein>
    <submittedName>
        <fullName evidence="2">Lysyl oxidase</fullName>
    </submittedName>
</protein>
<reference evidence="2" key="1">
    <citation type="submission" date="2016-05" db="EMBL/GenBank/DDBJ databases">
        <authorList>
            <person name="Lavstsen T."/>
            <person name="Jespersen J.S."/>
        </authorList>
    </citation>
    <scope>NUCLEOTIDE SEQUENCE</scope>
    <source>
        <tissue evidence="2">Brain</tissue>
    </source>
</reference>
<evidence type="ECO:0000313" key="2">
    <source>
        <dbReference type="EMBL" id="SBQ59468.1"/>
    </source>
</evidence>
<feature type="non-terminal residue" evidence="2">
    <location>
        <position position="1"/>
    </location>
</feature>
<evidence type="ECO:0000256" key="1">
    <source>
        <dbReference type="SAM" id="MobiDB-lite"/>
    </source>
</evidence>
<reference evidence="2" key="2">
    <citation type="submission" date="2016-06" db="EMBL/GenBank/DDBJ databases">
        <title>The genome of a short-lived fish provides insights into sex chromosome evolution and the genetic control of aging.</title>
        <authorList>
            <person name="Reichwald K."/>
            <person name="Felder M."/>
            <person name="Petzold A."/>
            <person name="Koch P."/>
            <person name="Groth M."/>
            <person name="Platzer M."/>
        </authorList>
    </citation>
    <scope>NUCLEOTIDE SEQUENCE</scope>
    <source>
        <tissue evidence="2">Brain</tissue>
    </source>
</reference>
<dbReference type="AlphaFoldDB" id="A0A1A8FKW4"/>
<proteinExistence type="predicted"/>
<name>A0A1A8FKW4_9TELE</name>